<gene>
    <name evidence="7" type="ORF">EA187_18915</name>
</gene>
<comment type="caution">
    <text evidence="7">The sequence shown here is derived from an EMBL/GenBank/DDBJ whole genome shotgun (WGS) entry which is preliminary data.</text>
</comment>
<comment type="similarity">
    <text evidence="2">Belongs to the transposase mutator family.</text>
</comment>
<evidence type="ECO:0000256" key="4">
    <source>
        <dbReference type="ARBA" id="ARBA00023125"/>
    </source>
</evidence>
<dbReference type="InterPro" id="IPR001207">
    <property type="entry name" value="Transposase_mutator"/>
</dbReference>
<evidence type="ECO:0000256" key="2">
    <source>
        <dbReference type="ARBA" id="ARBA00010961"/>
    </source>
</evidence>
<dbReference type="Pfam" id="PF00872">
    <property type="entry name" value="Transposase_mut"/>
    <property type="match status" value="1"/>
</dbReference>
<evidence type="ECO:0000256" key="6">
    <source>
        <dbReference type="SAM" id="MobiDB-lite"/>
    </source>
</evidence>
<proteinExistence type="inferred from homology"/>
<evidence type="ECO:0000256" key="1">
    <source>
        <dbReference type="ARBA" id="ARBA00002190"/>
    </source>
</evidence>
<dbReference type="PROSITE" id="PS01007">
    <property type="entry name" value="TRANSPOSASE_MUTATOR"/>
    <property type="match status" value="1"/>
</dbReference>
<keyword evidence="4" id="KW-0238">DNA-binding</keyword>
<feature type="compositionally biased region" description="Polar residues" evidence="6">
    <location>
        <begin position="101"/>
        <end position="115"/>
    </location>
</feature>
<dbReference type="PANTHER" id="PTHR33217:SF8">
    <property type="entry name" value="MUTATOR FAMILY TRANSPOSASE"/>
    <property type="match status" value="1"/>
</dbReference>
<comment type="function">
    <text evidence="1">Required for the transposition of the insertion element.</text>
</comment>
<evidence type="ECO:0000256" key="5">
    <source>
        <dbReference type="ARBA" id="ARBA00023172"/>
    </source>
</evidence>
<protein>
    <submittedName>
        <fullName evidence="7">IS256 family transposase</fullName>
    </submittedName>
</protein>
<dbReference type="Proteomes" id="UP000282926">
    <property type="component" value="Unassembled WGS sequence"/>
</dbReference>
<feature type="region of interest" description="Disordered" evidence="6">
    <location>
        <begin position="82"/>
        <end position="117"/>
    </location>
</feature>
<keyword evidence="5" id="KW-0233">DNA recombination</keyword>
<keyword evidence="8" id="KW-1185">Reference proteome</keyword>
<feature type="region of interest" description="Disordered" evidence="6">
    <location>
        <begin position="1"/>
        <end position="29"/>
    </location>
</feature>
<accession>A0ABY0CNL9</accession>
<evidence type="ECO:0000313" key="8">
    <source>
        <dbReference type="Proteomes" id="UP000282926"/>
    </source>
</evidence>
<reference evidence="7 8" key="1">
    <citation type="submission" date="2019-01" db="EMBL/GenBank/DDBJ databases">
        <title>Lujinxingia litoralis gen. nov., sp. nov. and Lujinxingia sediminis gen. nov., sp. nov., new members in the order Bradymonadales, isolated from coastal sediment.</title>
        <authorList>
            <person name="Li C.-M."/>
        </authorList>
    </citation>
    <scope>NUCLEOTIDE SEQUENCE [LARGE SCALE GENOMIC DNA]</scope>
    <source>
        <strain evidence="7 8">SEH01</strain>
    </source>
</reference>
<sequence>MPSSIQPWSMEVTENDKKKKRYPKTANSFPEPIDEYLREIAKAAAGKPLSESLKADGPLKQMIGRFVELAYEAEMDEHLGYERNERVEEEEGGVKRRKNTRNGSYPKTLKTSHGATTVRVPRDRAASFEPQIVPKFAGITDEVEARIVSMYARGMTTRDINEHVHEMYGIETNPMFVSRVVERLEPELKVWRNRPLEPLYPIVFIDALHLKVRHSYGVRPTATYQICGYNESGHLEILGLYIAPEEHGSSESASFWHQVLLELEGRGVKDLLIVCADGLKGLEQAVGAVYPKARFQPCVVHLARNSFNVVSYKDRKALAKSLRAIYQATTSENAEIAFAALQNDWGHRYPGVVEQWEKNLVRLASLWSYGKDLRKLVYTTNPIENVHRQLRKVTKSRGAMPNVDSAKRLLTLVAMRINQKEQNKSRPRTDWRKIVCELHIHFGDRLPQEWGLRFLDH</sequence>
<evidence type="ECO:0000256" key="3">
    <source>
        <dbReference type="ARBA" id="ARBA00022578"/>
    </source>
</evidence>
<organism evidence="7 8">
    <name type="scientific">Lujinxingia sediminis</name>
    <dbReference type="NCBI Taxonomy" id="2480984"/>
    <lineage>
        <taxon>Bacteria</taxon>
        <taxon>Deltaproteobacteria</taxon>
        <taxon>Bradymonadales</taxon>
        <taxon>Lujinxingiaceae</taxon>
        <taxon>Lujinxingia</taxon>
    </lineage>
</organism>
<dbReference type="NCBIfam" id="NF033543">
    <property type="entry name" value="transpos_IS256"/>
    <property type="match status" value="1"/>
</dbReference>
<name>A0ABY0CNL9_9DELT</name>
<dbReference type="PANTHER" id="PTHR33217">
    <property type="entry name" value="TRANSPOSASE FOR INSERTION SEQUENCE ELEMENT IS1081"/>
    <property type="match status" value="1"/>
</dbReference>
<evidence type="ECO:0000313" key="7">
    <source>
        <dbReference type="EMBL" id="RVU41417.1"/>
    </source>
</evidence>
<keyword evidence="3" id="KW-0815">Transposition</keyword>
<dbReference type="EMBL" id="SADD01000018">
    <property type="protein sequence ID" value="RVU41417.1"/>
    <property type="molecule type" value="Genomic_DNA"/>
</dbReference>